<accession>A0A0F9NJ41</accession>
<organism evidence="2">
    <name type="scientific">marine sediment metagenome</name>
    <dbReference type="NCBI Taxonomy" id="412755"/>
    <lineage>
        <taxon>unclassified sequences</taxon>
        <taxon>metagenomes</taxon>
        <taxon>ecological metagenomes</taxon>
    </lineage>
</organism>
<name>A0A0F9NJ41_9ZZZZ</name>
<dbReference type="EMBL" id="LAZR01003322">
    <property type="protein sequence ID" value="KKN19570.1"/>
    <property type="molecule type" value="Genomic_DNA"/>
</dbReference>
<feature type="transmembrane region" description="Helical" evidence="1">
    <location>
        <begin position="6"/>
        <end position="24"/>
    </location>
</feature>
<proteinExistence type="predicted"/>
<dbReference type="AlphaFoldDB" id="A0A0F9NJ41"/>
<evidence type="ECO:0000313" key="2">
    <source>
        <dbReference type="EMBL" id="KKN19570.1"/>
    </source>
</evidence>
<evidence type="ECO:0000256" key="1">
    <source>
        <dbReference type="SAM" id="Phobius"/>
    </source>
</evidence>
<keyword evidence="1" id="KW-0812">Transmembrane</keyword>
<comment type="caution">
    <text evidence="2">The sequence shown here is derived from an EMBL/GenBank/DDBJ whole genome shotgun (WGS) entry which is preliminary data.</text>
</comment>
<keyword evidence="1" id="KW-0472">Membrane</keyword>
<protein>
    <submittedName>
        <fullName evidence="2">Uncharacterized protein</fullName>
    </submittedName>
</protein>
<sequence length="69" mass="8261">MTYRVAMWIALIGILAQAAFYNLYAIPKLDGVITNYVWYVDYLEQETEEYEFLAPELNSEQYNLRMRIK</sequence>
<keyword evidence="1" id="KW-1133">Transmembrane helix</keyword>
<reference evidence="2" key="1">
    <citation type="journal article" date="2015" name="Nature">
        <title>Complex archaea that bridge the gap between prokaryotes and eukaryotes.</title>
        <authorList>
            <person name="Spang A."/>
            <person name="Saw J.H."/>
            <person name="Jorgensen S.L."/>
            <person name="Zaremba-Niedzwiedzka K."/>
            <person name="Martijn J."/>
            <person name="Lind A.E."/>
            <person name="van Eijk R."/>
            <person name="Schleper C."/>
            <person name="Guy L."/>
            <person name="Ettema T.J."/>
        </authorList>
    </citation>
    <scope>NUCLEOTIDE SEQUENCE</scope>
</reference>
<gene>
    <name evidence="2" type="ORF">LCGC14_0944270</name>
</gene>